<evidence type="ECO:0000259" key="3">
    <source>
        <dbReference type="Pfam" id="PF05448"/>
    </source>
</evidence>
<feature type="transmembrane region" description="Helical" evidence="2">
    <location>
        <begin position="12"/>
        <end position="32"/>
    </location>
</feature>
<gene>
    <name evidence="4" type="ORF">LCGC14_1430630</name>
</gene>
<feature type="domain" description="Acetyl xylan esterase" evidence="3">
    <location>
        <begin position="54"/>
        <end position="232"/>
    </location>
</feature>
<protein>
    <recommendedName>
        <fullName evidence="3">Acetyl xylan esterase domain-containing protein</fullName>
    </recommendedName>
</protein>
<keyword evidence="2" id="KW-0472">Membrane</keyword>
<dbReference type="AlphaFoldDB" id="A0A0F9JNQ6"/>
<keyword evidence="2" id="KW-0812">Transmembrane</keyword>
<keyword evidence="2" id="KW-1133">Transmembrane helix</keyword>
<name>A0A0F9JNQ6_9ZZZZ</name>
<dbReference type="InterPro" id="IPR029058">
    <property type="entry name" value="AB_hydrolase_fold"/>
</dbReference>
<dbReference type="Gene3D" id="3.40.50.1820">
    <property type="entry name" value="alpha/beta hydrolase"/>
    <property type="match status" value="1"/>
</dbReference>
<dbReference type="EMBL" id="LAZR01009636">
    <property type="protein sequence ID" value="KKM71439.1"/>
    <property type="molecule type" value="Genomic_DNA"/>
</dbReference>
<keyword evidence="1" id="KW-0378">Hydrolase</keyword>
<evidence type="ECO:0000256" key="1">
    <source>
        <dbReference type="ARBA" id="ARBA00022801"/>
    </source>
</evidence>
<dbReference type="PANTHER" id="PTHR22946">
    <property type="entry name" value="DIENELACTONE HYDROLASE DOMAIN-CONTAINING PROTEIN-RELATED"/>
    <property type="match status" value="1"/>
</dbReference>
<comment type="caution">
    <text evidence="4">The sequence shown here is derived from an EMBL/GenBank/DDBJ whole genome shotgun (WGS) entry which is preliminary data.</text>
</comment>
<dbReference type="PANTHER" id="PTHR22946:SF9">
    <property type="entry name" value="POLYKETIDE TRANSFERASE AF380"/>
    <property type="match status" value="1"/>
</dbReference>
<dbReference type="GO" id="GO:0016788">
    <property type="term" value="F:hydrolase activity, acting on ester bonds"/>
    <property type="evidence" value="ECO:0007669"/>
    <property type="project" value="UniProtKB-ARBA"/>
</dbReference>
<accession>A0A0F9JNQ6</accession>
<proteinExistence type="predicted"/>
<dbReference type="InterPro" id="IPR050261">
    <property type="entry name" value="FrsA_esterase"/>
</dbReference>
<dbReference type="SUPFAM" id="SSF53474">
    <property type="entry name" value="alpha/beta-Hydrolases"/>
    <property type="match status" value="1"/>
</dbReference>
<evidence type="ECO:0000313" key="4">
    <source>
        <dbReference type="EMBL" id="KKM71439.1"/>
    </source>
</evidence>
<feature type="non-terminal residue" evidence="4">
    <location>
        <position position="319"/>
    </location>
</feature>
<dbReference type="Pfam" id="PF05448">
    <property type="entry name" value="AXE1"/>
    <property type="match status" value="1"/>
</dbReference>
<evidence type="ECO:0000256" key="2">
    <source>
        <dbReference type="SAM" id="Phobius"/>
    </source>
</evidence>
<dbReference type="InterPro" id="IPR008391">
    <property type="entry name" value="AXE1_dom"/>
</dbReference>
<reference evidence="4" key="1">
    <citation type="journal article" date="2015" name="Nature">
        <title>Complex archaea that bridge the gap between prokaryotes and eukaryotes.</title>
        <authorList>
            <person name="Spang A."/>
            <person name="Saw J.H."/>
            <person name="Jorgensen S.L."/>
            <person name="Zaremba-Niedzwiedzka K."/>
            <person name="Martijn J."/>
            <person name="Lind A.E."/>
            <person name="van Eijk R."/>
            <person name="Schleper C."/>
            <person name="Guy L."/>
            <person name="Ettema T.J."/>
        </authorList>
    </citation>
    <scope>NUCLEOTIDE SEQUENCE</scope>
</reference>
<sequence>MLLIKNTIVRYLLIIVTIILLAGAGWFSHFSLTPYQMSSEQIQAHYAYQVPNDLQWQQTKIEDNYYEFTYQSFDGQTVNGRIKYPPSYANTEQPIPVLIGIHALGRSQIRWFQDSFKTRPTITSVDKITQQALGQGYAVIAIDARNHGLRKDPDYSIRNMMIDLNYFGKKVPYEAFITNTVKDHRILIDWLTEQPQFDKSQINVAGYSMGGQVSLLLAGIDRRIKNVAAIVPPHLDDKTALVAPKNISLLKKAANLNLNKYNFIDTKPFASEDTSREGVFVCGAVSEPKDIPETVIQASAAAGRASELLAEARGTLVEV</sequence>
<organism evidence="4">
    <name type="scientific">marine sediment metagenome</name>
    <dbReference type="NCBI Taxonomy" id="412755"/>
    <lineage>
        <taxon>unclassified sequences</taxon>
        <taxon>metagenomes</taxon>
        <taxon>ecological metagenomes</taxon>
    </lineage>
</organism>